<dbReference type="PROSITE" id="PS51873">
    <property type="entry name" value="TRIAD"/>
    <property type="match status" value="1"/>
</dbReference>
<dbReference type="Proteomes" id="UP000030689">
    <property type="component" value="Unassembled WGS sequence"/>
</dbReference>
<gene>
    <name evidence="12" type="ORF">EUTSA_v10015687mg</name>
</gene>
<dbReference type="EMBL" id="KI517464">
    <property type="protein sequence ID" value="ESQ41086.1"/>
    <property type="molecule type" value="Genomic_DNA"/>
</dbReference>
<evidence type="ECO:0008006" key="14">
    <source>
        <dbReference type="Google" id="ProtNLM"/>
    </source>
</evidence>
<dbReference type="InterPro" id="IPR018957">
    <property type="entry name" value="Znf_C3HC4_RING-type"/>
</dbReference>
<dbReference type="InterPro" id="IPR013083">
    <property type="entry name" value="Znf_RING/FYVE/PHD"/>
</dbReference>
<reference evidence="12 13" key="1">
    <citation type="journal article" date="2013" name="Front. Plant Sci.">
        <title>The Reference Genome of the Halophytic Plant Eutrema salsugineum.</title>
        <authorList>
            <person name="Yang R."/>
            <person name="Jarvis D.E."/>
            <person name="Chen H."/>
            <person name="Beilstein M.A."/>
            <person name="Grimwood J."/>
            <person name="Jenkins J."/>
            <person name="Shu S."/>
            <person name="Prochnik S."/>
            <person name="Xin M."/>
            <person name="Ma C."/>
            <person name="Schmutz J."/>
            <person name="Wing R.A."/>
            <person name="Mitchell-Olds T."/>
            <person name="Schumaker K.S."/>
            <person name="Wang X."/>
        </authorList>
    </citation>
    <scope>NUCLEOTIDE SEQUENCE [LARGE SCALE GENOMIC DNA]</scope>
</reference>
<dbReference type="AlphaFoldDB" id="V4N6A7"/>
<evidence type="ECO:0000259" key="10">
    <source>
        <dbReference type="PROSITE" id="PS50089"/>
    </source>
</evidence>
<evidence type="ECO:0000313" key="12">
    <source>
        <dbReference type="EMBL" id="ESQ41086.1"/>
    </source>
</evidence>
<evidence type="ECO:0000256" key="5">
    <source>
        <dbReference type="ARBA" id="ARBA00022737"/>
    </source>
</evidence>
<evidence type="ECO:0000256" key="9">
    <source>
        <dbReference type="PROSITE-ProRule" id="PRU00175"/>
    </source>
</evidence>
<dbReference type="PROSITE" id="PS50089">
    <property type="entry name" value="ZF_RING_2"/>
    <property type="match status" value="1"/>
</dbReference>
<dbReference type="Pfam" id="PF00097">
    <property type="entry name" value="zf-C3HC4"/>
    <property type="match status" value="1"/>
</dbReference>
<proteinExistence type="inferred from homology"/>
<dbReference type="InterPro" id="IPR001841">
    <property type="entry name" value="Znf_RING"/>
</dbReference>
<dbReference type="GO" id="GO:0004842">
    <property type="term" value="F:ubiquitin-protein transferase activity"/>
    <property type="evidence" value="ECO:0007669"/>
    <property type="project" value="InterPro"/>
</dbReference>
<dbReference type="FunFam" id="3.30.40.10:FF:000230">
    <property type="entry name" value="RBR-type E3 ubiquitin transferase"/>
    <property type="match status" value="1"/>
</dbReference>
<dbReference type="GO" id="GO:0008270">
    <property type="term" value="F:zinc ion binding"/>
    <property type="evidence" value="ECO:0007669"/>
    <property type="project" value="UniProtKB-KW"/>
</dbReference>
<evidence type="ECO:0000259" key="11">
    <source>
        <dbReference type="PROSITE" id="PS51873"/>
    </source>
</evidence>
<evidence type="ECO:0000256" key="2">
    <source>
        <dbReference type="ARBA" id="ARBA00005884"/>
    </source>
</evidence>
<dbReference type="GO" id="GO:0016567">
    <property type="term" value="P:protein ubiquitination"/>
    <property type="evidence" value="ECO:0007669"/>
    <property type="project" value="InterPro"/>
</dbReference>
<protein>
    <recommendedName>
        <fullName evidence="14">RING-type domain-containing protein</fullName>
    </recommendedName>
</protein>
<feature type="domain" description="RING-type" evidence="10">
    <location>
        <begin position="21"/>
        <end position="66"/>
    </location>
</feature>
<keyword evidence="3" id="KW-0808">Transferase</keyword>
<evidence type="ECO:0000256" key="7">
    <source>
        <dbReference type="ARBA" id="ARBA00022786"/>
    </source>
</evidence>
<keyword evidence="5" id="KW-0677">Repeat</keyword>
<keyword evidence="8" id="KW-0862">Zinc</keyword>
<keyword evidence="7" id="KW-0833">Ubl conjugation pathway</keyword>
<evidence type="ECO:0000256" key="8">
    <source>
        <dbReference type="ARBA" id="ARBA00022833"/>
    </source>
</evidence>
<accession>V4N6A7</accession>
<comment type="similarity">
    <text evidence="2">Belongs to the RBR family. Ariadne subfamily.</text>
</comment>
<feature type="non-terminal residue" evidence="12">
    <location>
        <position position="1"/>
    </location>
</feature>
<feature type="domain" description="RING-type" evidence="11">
    <location>
        <begin position="17"/>
        <end position="185"/>
    </location>
</feature>
<dbReference type="Gramene" id="ESQ41086">
    <property type="protein sequence ID" value="ESQ41086"/>
    <property type="gene ID" value="EUTSA_v10015687mg"/>
</dbReference>
<dbReference type="STRING" id="72664.V4N6A7"/>
<dbReference type="PANTHER" id="PTHR11685">
    <property type="entry name" value="RBR FAMILY RING FINGER AND IBR DOMAIN-CONTAINING"/>
    <property type="match status" value="1"/>
</dbReference>
<dbReference type="PROSITE" id="PS00518">
    <property type="entry name" value="ZF_RING_1"/>
    <property type="match status" value="1"/>
</dbReference>
<organism evidence="12 13">
    <name type="scientific">Eutrema salsugineum</name>
    <name type="common">Saltwater cress</name>
    <name type="synonym">Sisymbrium salsugineum</name>
    <dbReference type="NCBI Taxonomy" id="72664"/>
    <lineage>
        <taxon>Eukaryota</taxon>
        <taxon>Viridiplantae</taxon>
        <taxon>Streptophyta</taxon>
        <taxon>Embryophyta</taxon>
        <taxon>Tracheophyta</taxon>
        <taxon>Spermatophyta</taxon>
        <taxon>Magnoliopsida</taxon>
        <taxon>eudicotyledons</taxon>
        <taxon>Gunneridae</taxon>
        <taxon>Pentapetalae</taxon>
        <taxon>rosids</taxon>
        <taxon>malvids</taxon>
        <taxon>Brassicales</taxon>
        <taxon>Brassicaceae</taxon>
        <taxon>Eutremeae</taxon>
        <taxon>Eutrema</taxon>
    </lineage>
</organism>
<dbReference type="InterPro" id="IPR017907">
    <property type="entry name" value="Znf_RING_CS"/>
</dbReference>
<evidence type="ECO:0000256" key="1">
    <source>
        <dbReference type="ARBA" id="ARBA00003976"/>
    </source>
</evidence>
<dbReference type="InterPro" id="IPR044066">
    <property type="entry name" value="TRIAD_supradom"/>
</dbReference>
<evidence type="ECO:0000313" key="13">
    <source>
        <dbReference type="Proteomes" id="UP000030689"/>
    </source>
</evidence>
<name>V4N6A7_EUTSA</name>
<comment type="function">
    <text evidence="1">Might act as an E3 ubiquitin-protein ligase, or as part of E3 complex, which accepts ubiquitin from specific E2 ubiquitin-conjugating enzymes and then transfers it to substrates.</text>
</comment>
<dbReference type="KEGG" id="eus:EUTSA_v10015687mg"/>
<dbReference type="Gene3D" id="1.20.120.1750">
    <property type="match status" value="1"/>
</dbReference>
<dbReference type="Gene3D" id="3.30.40.10">
    <property type="entry name" value="Zinc/RING finger domain, C3HC4 (zinc finger)"/>
    <property type="match status" value="1"/>
</dbReference>
<dbReference type="OMA" id="VTERFYC"/>
<evidence type="ECO:0000256" key="6">
    <source>
        <dbReference type="ARBA" id="ARBA00022771"/>
    </source>
</evidence>
<keyword evidence="6 9" id="KW-0863">Zinc-finger</keyword>
<sequence length="185" mass="21208">LAMEAIVSEIRIDIPAQKNTCRICFNDDIKSKKMFYVALCGHWFCVECVKQHIEAKLLEGSVLRCPHYQCESKLTLRSCAHLLTPKLIACSALMSKTELSNSIEEDGGTKRSCLNCGKLFCINCRVAWLFNLSCKDYKRLGQNPTKDDMRLKVLANQELWRQCGKCQHVIELTEGCRHVTCRYRL</sequence>
<keyword evidence="13" id="KW-1185">Reference proteome</keyword>
<evidence type="ECO:0000256" key="3">
    <source>
        <dbReference type="ARBA" id="ARBA00022679"/>
    </source>
</evidence>
<evidence type="ECO:0000256" key="4">
    <source>
        <dbReference type="ARBA" id="ARBA00022723"/>
    </source>
</evidence>
<dbReference type="eggNOG" id="KOG1812">
    <property type="taxonomic scope" value="Eukaryota"/>
</dbReference>
<dbReference type="InterPro" id="IPR031127">
    <property type="entry name" value="E3_UB_ligase_RBR"/>
</dbReference>
<keyword evidence="4" id="KW-0479">Metal-binding</keyword>
<dbReference type="SUPFAM" id="SSF57850">
    <property type="entry name" value="RING/U-box"/>
    <property type="match status" value="2"/>
</dbReference>